<dbReference type="SUPFAM" id="SSF51261">
    <property type="entry name" value="Duplicated hybrid motif"/>
    <property type="match status" value="1"/>
</dbReference>
<dbReference type="CDD" id="cd12797">
    <property type="entry name" value="M23_peptidase"/>
    <property type="match status" value="1"/>
</dbReference>
<feature type="chain" id="PRO_5044824399" evidence="1">
    <location>
        <begin position="28"/>
        <end position="312"/>
    </location>
</feature>
<protein>
    <submittedName>
        <fullName evidence="4">Peptidoglycan-binding protein</fullName>
    </submittedName>
</protein>
<dbReference type="Proteomes" id="UP000249324">
    <property type="component" value="Unassembled WGS sequence"/>
</dbReference>
<sequence>MTVRRKIASTCAALTVAVAVIAGIAVAAWLPSASAAQWPLAREGHRGPNVTTVQYLVTAHGHPTDPDGVFGPNTAAAVRAFQQAKGLGVDGIVGDETWPALVIEVAEGANAPAAVNAAKVQLNKHGAQFALDGVFDAAMADAVRSFQSEHGLPATGTVDTATWRALVSTSSIDYSLPVARDTLPRSEYDDPHHDYPAIDLPVAEGTPVLAIRGGEATPVNDSSCGYGVVIQATDGGRYSYCHFRQPALVSGAVTTGQHIGYSGNTGNSTGPHLHVGIRRNGVSVCPQPLLLAIYDGVTPPSIAELPTSGCTY</sequence>
<dbReference type="EMBL" id="QGUI02000048">
    <property type="protein sequence ID" value="MFO7191757.1"/>
    <property type="molecule type" value="Genomic_DNA"/>
</dbReference>
<evidence type="ECO:0000313" key="4">
    <source>
        <dbReference type="EMBL" id="MFO7191757.1"/>
    </source>
</evidence>
<dbReference type="InterPro" id="IPR016047">
    <property type="entry name" value="M23ase_b-sheet_dom"/>
</dbReference>
<proteinExistence type="predicted"/>
<dbReference type="Gene3D" id="1.10.101.10">
    <property type="entry name" value="PGBD-like superfamily/PGBD"/>
    <property type="match status" value="2"/>
</dbReference>
<dbReference type="PANTHER" id="PTHR21666:SF270">
    <property type="entry name" value="MUREIN HYDROLASE ACTIVATOR ENVC"/>
    <property type="match status" value="1"/>
</dbReference>
<reference evidence="4 5" key="1">
    <citation type="journal article" date="2021" name="BMC Genomics">
        <title>Genome-resolved metagenome and metatranscriptome analyses of thermophilic composting reveal key bacterial players and their metabolic interactions.</title>
        <authorList>
            <person name="Braga L.P.P."/>
            <person name="Pereira R.V."/>
            <person name="Martins L.F."/>
            <person name="Moura L.M.S."/>
            <person name="Sanchez F.B."/>
            <person name="Patane J.S.L."/>
            <person name="da Silva A.M."/>
            <person name="Setubal J.C."/>
        </authorList>
    </citation>
    <scope>NUCLEOTIDE SEQUENCE [LARGE SCALE GENOMIC DNA]</scope>
    <source>
        <strain evidence="4">ZC4RG45</strain>
    </source>
</reference>
<evidence type="ECO:0000256" key="1">
    <source>
        <dbReference type="SAM" id="SignalP"/>
    </source>
</evidence>
<dbReference type="InterPro" id="IPR011055">
    <property type="entry name" value="Dup_hybrid_motif"/>
</dbReference>
<feature type="domain" description="Peptidoglycan binding-like" evidence="2">
    <location>
        <begin position="114"/>
        <end position="166"/>
    </location>
</feature>
<feature type="domain" description="Peptidoglycan binding-like" evidence="2">
    <location>
        <begin position="46"/>
        <end position="101"/>
    </location>
</feature>
<dbReference type="Gene3D" id="2.70.70.10">
    <property type="entry name" value="Glucose Permease (Domain IIA)"/>
    <property type="match status" value="1"/>
</dbReference>
<dbReference type="SUPFAM" id="SSF47090">
    <property type="entry name" value="PGBD-like"/>
    <property type="match status" value="2"/>
</dbReference>
<dbReference type="InterPro" id="IPR036366">
    <property type="entry name" value="PGBDSf"/>
</dbReference>
<dbReference type="PANTHER" id="PTHR21666">
    <property type="entry name" value="PEPTIDASE-RELATED"/>
    <property type="match status" value="1"/>
</dbReference>
<evidence type="ECO:0000259" key="2">
    <source>
        <dbReference type="Pfam" id="PF01471"/>
    </source>
</evidence>
<organism evidence="4 5">
    <name type="scientific">Thermocrispum agreste</name>
    <dbReference type="NCBI Taxonomy" id="37925"/>
    <lineage>
        <taxon>Bacteria</taxon>
        <taxon>Bacillati</taxon>
        <taxon>Actinomycetota</taxon>
        <taxon>Actinomycetes</taxon>
        <taxon>Pseudonocardiales</taxon>
        <taxon>Pseudonocardiaceae</taxon>
        <taxon>Thermocrispum</taxon>
    </lineage>
</organism>
<feature type="domain" description="M23ase beta-sheet core" evidence="3">
    <location>
        <begin position="197"/>
        <end position="286"/>
    </location>
</feature>
<keyword evidence="1" id="KW-0732">Signal</keyword>
<evidence type="ECO:0000313" key="5">
    <source>
        <dbReference type="Proteomes" id="UP000249324"/>
    </source>
</evidence>
<dbReference type="Pfam" id="PF01471">
    <property type="entry name" value="PG_binding_1"/>
    <property type="match status" value="2"/>
</dbReference>
<name>A0ABD6FCT0_9PSEU</name>
<dbReference type="InterPro" id="IPR050570">
    <property type="entry name" value="Cell_wall_metabolism_enzyme"/>
</dbReference>
<dbReference type="AlphaFoldDB" id="A0ABD6FCT0"/>
<dbReference type="InterPro" id="IPR002477">
    <property type="entry name" value="Peptidoglycan-bd-like"/>
</dbReference>
<accession>A0ABD6FCT0</accession>
<evidence type="ECO:0000259" key="3">
    <source>
        <dbReference type="Pfam" id="PF01551"/>
    </source>
</evidence>
<gene>
    <name evidence="4" type="ORF">DIU77_005895</name>
</gene>
<feature type="signal peptide" evidence="1">
    <location>
        <begin position="1"/>
        <end position="27"/>
    </location>
</feature>
<dbReference type="Pfam" id="PF01551">
    <property type="entry name" value="Peptidase_M23"/>
    <property type="match status" value="1"/>
</dbReference>
<dbReference type="InterPro" id="IPR036365">
    <property type="entry name" value="PGBD-like_sf"/>
</dbReference>
<comment type="caution">
    <text evidence="4">The sequence shown here is derived from an EMBL/GenBank/DDBJ whole genome shotgun (WGS) entry which is preliminary data.</text>
</comment>